<dbReference type="EMBL" id="MLJW01000002">
    <property type="protein sequence ID" value="OIR18607.1"/>
    <property type="molecule type" value="Genomic_DNA"/>
</dbReference>
<name>A0A1J5TCG6_9ZZZZ</name>
<evidence type="ECO:0000256" key="3">
    <source>
        <dbReference type="ARBA" id="ARBA00022679"/>
    </source>
</evidence>
<evidence type="ECO:0000256" key="1">
    <source>
        <dbReference type="ARBA" id="ARBA00004173"/>
    </source>
</evidence>
<reference evidence="5" key="1">
    <citation type="submission" date="2016-10" db="EMBL/GenBank/DDBJ databases">
        <title>Sequence of Gallionella enrichment culture.</title>
        <authorList>
            <person name="Poehlein A."/>
            <person name="Muehling M."/>
            <person name="Daniel R."/>
        </authorList>
    </citation>
    <scope>NUCLEOTIDE SEQUENCE</scope>
</reference>
<dbReference type="PANTHER" id="PTHR12049">
    <property type="entry name" value="PROTEIN ARGININE METHYLTRANSFERASE NDUFAF7, MITOCHONDRIAL"/>
    <property type="match status" value="1"/>
</dbReference>
<proteinExistence type="predicted"/>
<dbReference type="InterPro" id="IPR029063">
    <property type="entry name" value="SAM-dependent_MTases_sf"/>
</dbReference>
<comment type="subcellular location">
    <subcellularLocation>
        <location evidence="1">Mitochondrion</location>
    </subcellularLocation>
</comment>
<dbReference type="Pfam" id="PF02636">
    <property type="entry name" value="Methyltransf_28"/>
    <property type="match status" value="1"/>
</dbReference>
<dbReference type="InterPro" id="IPR003788">
    <property type="entry name" value="NDUFAF7"/>
</dbReference>
<dbReference type="AlphaFoldDB" id="A0A1J5TCG6"/>
<organism evidence="5">
    <name type="scientific">mine drainage metagenome</name>
    <dbReference type="NCBI Taxonomy" id="410659"/>
    <lineage>
        <taxon>unclassified sequences</taxon>
        <taxon>metagenomes</taxon>
        <taxon>ecological metagenomes</taxon>
    </lineage>
</organism>
<protein>
    <recommendedName>
        <fullName evidence="6">SAM-dependent methyltransferase</fullName>
    </recommendedName>
</protein>
<sequence length="366" mass="39249">MGGNSGFVNPEAADRSEPAAVLGFAQPRRSLFVVRMSPSPSPEFLDCFRRAAGAAGAVSFERFMELALFEPGVGYYRREARRVGYGADTDFYTASTSGPIFGELVAAAAAKLVRDHGGDPAALEFVEVGAETAGGILEGVGHPFGSSRVLRLGDALDLRGASVLFSNELFDAQPCRRFVRRGGAWLEAGVVEKDGALGEQLLGPVSENWLPADAPDGYRFDAPRAAAALAARLAAGAWSGLFLAFDYGKSLAELAHETPAGTVRAYHRHRQVTDLLAQPGQQDLTCHLCWDWIADALEGASFLKPSLESQETFFVKHAGAHIAAEIEREARGASPRKLALVQLLHPAHLGRKFQVMHAWRAQPAAK</sequence>
<dbReference type="GO" id="GO:0032259">
    <property type="term" value="P:methylation"/>
    <property type="evidence" value="ECO:0007669"/>
    <property type="project" value="UniProtKB-KW"/>
</dbReference>
<evidence type="ECO:0008006" key="6">
    <source>
        <dbReference type="Google" id="ProtNLM"/>
    </source>
</evidence>
<keyword evidence="4" id="KW-0496">Mitochondrion</keyword>
<evidence type="ECO:0000256" key="2">
    <source>
        <dbReference type="ARBA" id="ARBA00022603"/>
    </source>
</evidence>
<dbReference type="GO" id="GO:0035243">
    <property type="term" value="F:protein-arginine omega-N symmetric methyltransferase activity"/>
    <property type="evidence" value="ECO:0007669"/>
    <property type="project" value="TreeGrafter"/>
</dbReference>
<gene>
    <name evidence="5" type="ORF">GALL_09440</name>
</gene>
<evidence type="ECO:0000313" key="5">
    <source>
        <dbReference type="EMBL" id="OIR18607.1"/>
    </source>
</evidence>
<keyword evidence="3" id="KW-0808">Transferase</keyword>
<dbReference type="PANTHER" id="PTHR12049:SF7">
    <property type="entry name" value="PROTEIN ARGININE METHYLTRANSFERASE NDUFAF7, MITOCHONDRIAL"/>
    <property type="match status" value="1"/>
</dbReference>
<dbReference type="Gene3D" id="3.40.50.12710">
    <property type="match status" value="2"/>
</dbReference>
<dbReference type="InterPro" id="IPR038375">
    <property type="entry name" value="NDUFAF7_sf"/>
</dbReference>
<dbReference type="SUPFAM" id="SSF53335">
    <property type="entry name" value="S-adenosyl-L-methionine-dependent methyltransferases"/>
    <property type="match status" value="1"/>
</dbReference>
<accession>A0A1J5TCG6</accession>
<dbReference type="GO" id="GO:0005739">
    <property type="term" value="C:mitochondrion"/>
    <property type="evidence" value="ECO:0007669"/>
    <property type="project" value="UniProtKB-SubCell"/>
</dbReference>
<keyword evidence="2" id="KW-0489">Methyltransferase</keyword>
<comment type="caution">
    <text evidence="5">The sequence shown here is derived from an EMBL/GenBank/DDBJ whole genome shotgun (WGS) entry which is preliminary data.</text>
</comment>
<evidence type="ECO:0000256" key="4">
    <source>
        <dbReference type="ARBA" id="ARBA00023128"/>
    </source>
</evidence>